<accession>A0A1F8F6Q3</accession>
<protein>
    <submittedName>
        <fullName evidence="1">Uncharacterized protein</fullName>
    </submittedName>
</protein>
<dbReference type="EMBL" id="MGJO01000060">
    <property type="protein sequence ID" value="OGN07949.1"/>
    <property type="molecule type" value="Genomic_DNA"/>
</dbReference>
<name>A0A1F8F6Q3_9BACT</name>
<sequence length="284" mass="32531">MKHKLEQISFPEEKIPKIEEKLTERESRAYQDYATKKEGKEFSERVSEESYHEAQELINRLRNKDFDWLKIDWDKIDFNNASSVKEAELVLDKAVREVVNLREPDSKLSSMLRNSKYILPFIMSAAILLSPACSGLNSKETVAVQEKIEGVEKKPESILFLSDMTTEGYFSISSSSTRILEEWRLQHPEVVKIEASSKNVITNRKVEELNSDVHLKIYKSDGKILELHGSANVNAMEITYPLEQGLEAIVEKITGKDLELSKLAYLQELATENKALRSALESYE</sequence>
<reference evidence="1 2" key="1">
    <citation type="journal article" date="2016" name="Nat. Commun.">
        <title>Thousands of microbial genomes shed light on interconnected biogeochemical processes in an aquifer system.</title>
        <authorList>
            <person name="Anantharaman K."/>
            <person name="Brown C.T."/>
            <person name="Hug L.A."/>
            <person name="Sharon I."/>
            <person name="Castelle C.J."/>
            <person name="Probst A.J."/>
            <person name="Thomas B.C."/>
            <person name="Singh A."/>
            <person name="Wilkins M.J."/>
            <person name="Karaoz U."/>
            <person name="Brodie E.L."/>
            <person name="Williams K.H."/>
            <person name="Hubbard S.S."/>
            <person name="Banfield J.F."/>
        </authorList>
    </citation>
    <scope>NUCLEOTIDE SEQUENCE [LARGE SCALE GENOMIC DNA]</scope>
</reference>
<dbReference type="AlphaFoldDB" id="A0A1F8F6Q3"/>
<proteinExistence type="predicted"/>
<organism evidence="1 2">
    <name type="scientific">Candidatus Yanofskybacteria bacterium RIFCSPHIGHO2_02_FULL_39_10</name>
    <dbReference type="NCBI Taxonomy" id="1802674"/>
    <lineage>
        <taxon>Bacteria</taxon>
        <taxon>Candidatus Yanofskyibacteriota</taxon>
    </lineage>
</organism>
<evidence type="ECO:0000313" key="1">
    <source>
        <dbReference type="EMBL" id="OGN07949.1"/>
    </source>
</evidence>
<evidence type="ECO:0000313" key="2">
    <source>
        <dbReference type="Proteomes" id="UP000178908"/>
    </source>
</evidence>
<gene>
    <name evidence="1" type="ORF">A3C61_02310</name>
</gene>
<dbReference type="Proteomes" id="UP000178908">
    <property type="component" value="Unassembled WGS sequence"/>
</dbReference>
<comment type="caution">
    <text evidence="1">The sequence shown here is derived from an EMBL/GenBank/DDBJ whole genome shotgun (WGS) entry which is preliminary data.</text>
</comment>